<organism evidence="2 3">
    <name type="scientific">Phycicoccus endophyticus</name>
    <dbReference type="NCBI Taxonomy" id="1690220"/>
    <lineage>
        <taxon>Bacteria</taxon>
        <taxon>Bacillati</taxon>
        <taxon>Actinomycetota</taxon>
        <taxon>Actinomycetes</taxon>
        <taxon>Micrococcales</taxon>
        <taxon>Intrasporangiaceae</taxon>
        <taxon>Phycicoccus</taxon>
    </lineage>
</organism>
<dbReference type="Proteomes" id="UP000515976">
    <property type="component" value="Chromosome"/>
</dbReference>
<feature type="domain" description="N-acetyltransferase" evidence="1">
    <location>
        <begin position="3"/>
        <end position="161"/>
    </location>
</feature>
<dbReference type="EMBL" id="CP060712">
    <property type="protein sequence ID" value="QNN48936.1"/>
    <property type="molecule type" value="Genomic_DNA"/>
</dbReference>
<evidence type="ECO:0000259" key="1">
    <source>
        <dbReference type="PROSITE" id="PS51186"/>
    </source>
</evidence>
<dbReference type="InterPro" id="IPR000182">
    <property type="entry name" value="GNAT_dom"/>
</dbReference>
<dbReference type="GO" id="GO:0016747">
    <property type="term" value="F:acyltransferase activity, transferring groups other than amino-acyl groups"/>
    <property type="evidence" value="ECO:0007669"/>
    <property type="project" value="InterPro"/>
</dbReference>
<sequence>MGASVRRAGADDIEAVVAFGTAVVPPHYTPILGPRAALAQLDWWTREYLEPAVQAGRVHVATVGDELAGVCQTGETSSGQVIWKLYLAPSHRGHSLGVDLLRHAIAVLPAVVDHVDVEHFRGNTGAGRFYEREGFTVIRTEPAPVGSSPAGDVIWRRLPLTRPGH</sequence>
<dbReference type="KEGG" id="pei:H9L10_11755"/>
<name>A0A7G9R011_9MICO</name>
<accession>A0A7G9R011</accession>
<keyword evidence="3" id="KW-1185">Reference proteome</keyword>
<dbReference type="RefSeq" id="WP_166104843.1">
    <property type="nucleotide sequence ID" value="NZ_BMMY01000010.1"/>
</dbReference>
<dbReference type="AlphaFoldDB" id="A0A7G9R011"/>
<reference evidence="2 3" key="1">
    <citation type="submission" date="2020-08" db="EMBL/GenBank/DDBJ databases">
        <title>Genome sequence of Phycicoccus endophyticus JCM 31784T.</title>
        <authorList>
            <person name="Hyun D.-W."/>
            <person name="Bae J.-W."/>
        </authorList>
    </citation>
    <scope>NUCLEOTIDE SEQUENCE [LARGE SCALE GENOMIC DNA]</scope>
    <source>
        <strain evidence="2 3">JCM 31784</strain>
    </source>
</reference>
<dbReference type="SUPFAM" id="SSF55729">
    <property type="entry name" value="Acyl-CoA N-acyltransferases (Nat)"/>
    <property type="match status" value="1"/>
</dbReference>
<dbReference type="Pfam" id="PF13508">
    <property type="entry name" value="Acetyltransf_7"/>
    <property type="match status" value="1"/>
</dbReference>
<evidence type="ECO:0000313" key="3">
    <source>
        <dbReference type="Proteomes" id="UP000515976"/>
    </source>
</evidence>
<dbReference type="PROSITE" id="PS51186">
    <property type="entry name" value="GNAT"/>
    <property type="match status" value="1"/>
</dbReference>
<dbReference type="InterPro" id="IPR016181">
    <property type="entry name" value="Acyl_CoA_acyltransferase"/>
</dbReference>
<protein>
    <submittedName>
        <fullName evidence="2">GNAT family N-acetyltransferase</fullName>
    </submittedName>
</protein>
<evidence type="ECO:0000313" key="2">
    <source>
        <dbReference type="EMBL" id="QNN48936.1"/>
    </source>
</evidence>
<proteinExistence type="predicted"/>
<dbReference type="Gene3D" id="3.40.630.30">
    <property type="match status" value="1"/>
</dbReference>
<gene>
    <name evidence="2" type="ORF">H9L10_11755</name>
</gene>
<keyword evidence="2" id="KW-0808">Transferase</keyword>